<proteinExistence type="predicted"/>
<keyword evidence="2" id="KW-1185">Reference proteome</keyword>
<accession>A0A261RPE1</accession>
<name>A0A261RPE1_9BORD</name>
<sequence>MSTINPHRIHYRNQVAAVDWGRDFISDQAYQFVRLELENGTPKPGLQDNLMLERCVSHLMALCSCSKHTAETHAARAIAELCSRESRVSFDMDRSTSYALFVVDRATNTTRVVSAAELLRMLHQHHVSPAEPTTAA</sequence>
<dbReference type="EMBL" id="NEVJ01000001">
    <property type="protein sequence ID" value="OZI26835.1"/>
    <property type="molecule type" value="Genomic_DNA"/>
</dbReference>
<reference evidence="1" key="1">
    <citation type="submission" date="2017-05" db="EMBL/GenBank/DDBJ databases">
        <title>Complete and WGS of Bordetella genogroups.</title>
        <authorList>
            <person name="Spilker T."/>
            <person name="Lipuma J."/>
        </authorList>
    </citation>
    <scope>NUCLEOTIDE SEQUENCE</scope>
    <source>
        <strain evidence="1">AU21707</strain>
    </source>
</reference>
<protein>
    <submittedName>
        <fullName evidence="1">Uncharacterized protein</fullName>
    </submittedName>
</protein>
<dbReference type="Proteomes" id="UP000216857">
    <property type="component" value="Unassembled WGS sequence"/>
</dbReference>
<organism evidence="1 2">
    <name type="scientific">Bordetella genomosp. 9</name>
    <dbReference type="NCBI Taxonomy" id="1416803"/>
    <lineage>
        <taxon>Bacteria</taxon>
        <taxon>Pseudomonadati</taxon>
        <taxon>Pseudomonadota</taxon>
        <taxon>Betaproteobacteria</taxon>
        <taxon>Burkholderiales</taxon>
        <taxon>Alcaligenaceae</taxon>
        <taxon>Bordetella</taxon>
    </lineage>
</organism>
<dbReference type="RefSeq" id="WP_094845924.1">
    <property type="nucleotide sequence ID" value="NZ_NEVJ01000001.1"/>
</dbReference>
<dbReference type="OrthoDB" id="8641994at2"/>
<comment type="caution">
    <text evidence="1">The sequence shown here is derived from an EMBL/GenBank/DDBJ whole genome shotgun (WGS) entry which is preliminary data.</text>
</comment>
<gene>
    <name evidence="1" type="ORF">CAL26_05850</name>
</gene>
<dbReference type="AlphaFoldDB" id="A0A261RPE1"/>
<evidence type="ECO:0000313" key="1">
    <source>
        <dbReference type="EMBL" id="OZI26835.1"/>
    </source>
</evidence>
<evidence type="ECO:0000313" key="2">
    <source>
        <dbReference type="Proteomes" id="UP000216857"/>
    </source>
</evidence>